<organism evidence="3 4">
    <name type="scientific">Pleuronectes platessa</name>
    <name type="common">European plaice</name>
    <dbReference type="NCBI Taxonomy" id="8262"/>
    <lineage>
        <taxon>Eukaryota</taxon>
        <taxon>Metazoa</taxon>
        <taxon>Chordata</taxon>
        <taxon>Craniata</taxon>
        <taxon>Vertebrata</taxon>
        <taxon>Euteleostomi</taxon>
        <taxon>Actinopterygii</taxon>
        <taxon>Neopterygii</taxon>
        <taxon>Teleostei</taxon>
        <taxon>Neoteleostei</taxon>
        <taxon>Acanthomorphata</taxon>
        <taxon>Carangaria</taxon>
        <taxon>Pleuronectiformes</taxon>
        <taxon>Pleuronectoidei</taxon>
        <taxon>Pleuronectidae</taxon>
        <taxon>Pleuronectes</taxon>
    </lineage>
</organism>
<dbReference type="EMBL" id="CADEAL010000624">
    <property type="protein sequence ID" value="CAB1422956.1"/>
    <property type="molecule type" value="Genomic_DNA"/>
</dbReference>
<feature type="compositionally biased region" description="Basic and acidic residues" evidence="1">
    <location>
        <begin position="38"/>
        <end position="47"/>
    </location>
</feature>
<evidence type="ECO:0000256" key="1">
    <source>
        <dbReference type="SAM" id="MobiDB-lite"/>
    </source>
</evidence>
<dbReference type="AlphaFoldDB" id="A0A9N7YES0"/>
<keyword evidence="2" id="KW-0812">Transmembrane</keyword>
<evidence type="ECO:0000313" key="3">
    <source>
        <dbReference type="EMBL" id="CAB1422956.1"/>
    </source>
</evidence>
<accession>A0A9N7YES0</accession>
<keyword evidence="4" id="KW-1185">Reference proteome</keyword>
<evidence type="ECO:0000313" key="4">
    <source>
        <dbReference type="Proteomes" id="UP001153269"/>
    </source>
</evidence>
<protein>
    <submittedName>
        <fullName evidence="3">Uncharacterized protein</fullName>
    </submittedName>
</protein>
<feature type="compositionally biased region" description="Pro residues" evidence="1">
    <location>
        <begin position="11"/>
        <end position="25"/>
    </location>
</feature>
<sequence length="123" mass="13417">METYTGCRAYLPPPPALAPSAPAPPSHRSVPPSFNLAAERKGEREQESPGDAARLQTSRSCLLFPSLVTLSLCFAPRFSHLLLLLAPFLLPAVLSLFKLLQPPPPPARLPSLPHTERHSIPPW</sequence>
<keyword evidence="2" id="KW-0472">Membrane</keyword>
<reference evidence="3" key="1">
    <citation type="submission" date="2020-03" db="EMBL/GenBank/DDBJ databases">
        <authorList>
            <person name="Weist P."/>
        </authorList>
    </citation>
    <scope>NUCLEOTIDE SEQUENCE</scope>
</reference>
<feature type="region of interest" description="Disordered" evidence="1">
    <location>
        <begin position="1"/>
        <end position="54"/>
    </location>
</feature>
<name>A0A9N7YES0_PLEPL</name>
<comment type="caution">
    <text evidence="3">The sequence shown here is derived from an EMBL/GenBank/DDBJ whole genome shotgun (WGS) entry which is preliminary data.</text>
</comment>
<evidence type="ECO:0000256" key="2">
    <source>
        <dbReference type="SAM" id="Phobius"/>
    </source>
</evidence>
<keyword evidence="2" id="KW-1133">Transmembrane helix</keyword>
<dbReference type="Proteomes" id="UP001153269">
    <property type="component" value="Unassembled WGS sequence"/>
</dbReference>
<feature type="transmembrane region" description="Helical" evidence="2">
    <location>
        <begin position="81"/>
        <end position="100"/>
    </location>
</feature>
<gene>
    <name evidence="3" type="ORF">PLEPLA_LOCUS10874</name>
</gene>
<proteinExistence type="predicted"/>